<dbReference type="EMBL" id="LXER01000017">
    <property type="protein sequence ID" value="OAT32093.1"/>
    <property type="molecule type" value="Genomic_DNA"/>
</dbReference>
<dbReference type="PATRIC" id="fig|1354251.4.peg.2052"/>
<evidence type="ECO:0000313" key="3">
    <source>
        <dbReference type="EMBL" id="OAT32093.1"/>
    </source>
</evidence>
<evidence type="ECO:0000313" key="4">
    <source>
        <dbReference type="Proteomes" id="UP000078410"/>
    </source>
</evidence>
<dbReference type="GO" id="GO:0051259">
    <property type="term" value="P:protein complex oligomerization"/>
    <property type="evidence" value="ECO:0007669"/>
    <property type="project" value="InterPro"/>
</dbReference>
<dbReference type="RefSeq" id="WP_064559050.1">
    <property type="nucleotide sequence ID" value="NZ_LXER01000017.1"/>
</dbReference>
<dbReference type="GO" id="GO:0045892">
    <property type="term" value="P:negative regulation of DNA-templated transcription"/>
    <property type="evidence" value="ECO:0007669"/>
    <property type="project" value="InterPro"/>
</dbReference>
<dbReference type="Gene3D" id="1.10.260.40">
    <property type="entry name" value="lambda repressor-like DNA-binding domains"/>
    <property type="match status" value="2"/>
</dbReference>
<dbReference type="Pfam" id="PF16452">
    <property type="entry name" value="Phage_CI_C"/>
    <property type="match status" value="1"/>
</dbReference>
<evidence type="ECO:0000259" key="2">
    <source>
        <dbReference type="Pfam" id="PF16452"/>
    </source>
</evidence>
<dbReference type="InterPro" id="IPR032499">
    <property type="entry name" value="Phage_CI_C"/>
</dbReference>
<dbReference type="Pfam" id="PF07022">
    <property type="entry name" value="Phage_CI_repr"/>
    <property type="match status" value="2"/>
</dbReference>
<protein>
    <submittedName>
        <fullName evidence="3">CI family repressor</fullName>
    </submittedName>
</protein>
<name>A0A1B7IQR4_9ENTR</name>
<dbReference type="GO" id="GO:0003677">
    <property type="term" value="F:DNA binding"/>
    <property type="evidence" value="ECO:0007669"/>
    <property type="project" value="InterPro"/>
</dbReference>
<dbReference type="OrthoDB" id="7067028at2"/>
<feature type="domain" description="Bacteriophage CI repressor N-terminal" evidence="1">
    <location>
        <begin position="10"/>
        <end position="70"/>
    </location>
</feature>
<comment type="caution">
    <text evidence="3">The sequence shown here is derived from an EMBL/GenBank/DDBJ whole genome shotgun (WGS) entry which is preliminary data.</text>
</comment>
<feature type="domain" description="Bacteriophage CI repressor N-terminal" evidence="1">
    <location>
        <begin position="99"/>
        <end position="161"/>
    </location>
</feature>
<organism evidence="3 4">
    <name type="scientific">Buttiauxella brennerae ATCC 51605</name>
    <dbReference type="NCBI Taxonomy" id="1354251"/>
    <lineage>
        <taxon>Bacteria</taxon>
        <taxon>Pseudomonadati</taxon>
        <taxon>Pseudomonadota</taxon>
        <taxon>Gammaproteobacteria</taxon>
        <taxon>Enterobacterales</taxon>
        <taxon>Enterobacteriaceae</taxon>
        <taxon>Buttiauxella</taxon>
    </lineage>
</organism>
<accession>A0A1B7IQR4</accession>
<dbReference type="AlphaFoldDB" id="A0A1B7IQR4"/>
<dbReference type="Proteomes" id="UP000078410">
    <property type="component" value="Unassembled WGS sequence"/>
</dbReference>
<dbReference type="InterPro" id="IPR010982">
    <property type="entry name" value="Lambda_DNA-bd_dom_sf"/>
</dbReference>
<dbReference type="InterPro" id="IPR001387">
    <property type="entry name" value="Cro/C1-type_HTH"/>
</dbReference>
<evidence type="ECO:0000259" key="1">
    <source>
        <dbReference type="Pfam" id="PF07022"/>
    </source>
</evidence>
<sequence>MSKRTIDAVAALERILVVYGFKQQKDLAEHIGIHGNNVSSWLARNTIPSSVFLECHLDTGADIHWLMYGEFANASCEGRKHKLRGKALLDLILESGGKAVLRRMLDAYGFTTQKELGDLLEISSATISTWIRRDFFPGDIVVACALDTGVSLEWLATGKGAPLVGSSDTHVANYSVLKKFSIISGSLDESGEWICDKSLTESLPASCGFVEKISSSWIVDFGQTNLGNGRWLISIDGIHDVYNIARIPGNKIQVVGDAGEFQCLVTDIVCVGKVRKTVEDN</sequence>
<dbReference type="Gene3D" id="2.10.109.10">
    <property type="entry name" value="Umud Fragment, subunit A"/>
    <property type="match status" value="1"/>
</dbReference>
<dbReference type="InterPro" id="IPR010744">
    <property type="entry name" value="Phage_CI_N"/>
</dbReference>
<gene>
    <name evidence="3" type="ORF">M975_1985</name>
</gene>
<feature type="domain" description="Bacteriophage CI repressor C-terminal" evidence="2">
    <location>
        <begin position="178"/>
        <end position="275"/>
    </location>
</feature>
<proteinExistence type="predicted"/>
<reference evidence="3 4" key="1">
    <citation type="submission" date="2016-04" db="EMBL/GenBank/DDBJ databases">
        <title>ATOL: Assembling a taxonomically balanced genome-scale reconstruction of the evolutionary history of the Enterobacteriaceae.</title>
        <authorList>
            <person name="Plunkett G.III."/>
            <person name="Neeno-Eckwall E.C."/>
            <person name="Glasner J.D."/>
            <person name="Perna N.T."/>
        </authorList>
    </citation>
    <scope>NUCLEOTIDE SEQUENCE [LARGE SCALE GENOMIC DNA]</scope>
    <source>
        <strain evidence="3 4">ATCC 51605</strain>
    </source>
</reference>
<keyword evidence="4" id="KW-1185">Reference proteome</keyword>
<dbReference type="CDD" id="cd00093">
    <property type="entry name" value="HTH_XRE"/>
    <property type="match status" value="1"/>
</dbReference>